<organism evidence="8 9">
    <name type="scientific">Rhodopirellula sallentina SM41</name>
    <dbReference type="NCBI Taxonomy" id="1263870"/>
    <lineage>
        <taxon>Bacteria</taxon>
        <taxon>Pseudomonadati</taxon>
        <taxon>Planctomycetota</taxon>
        <taxon>Planctomycetia</taxon>
        <taxon>Pirellulales</taxon>
        <taxon>Pirellulaceae</taxon>
        <taxon>Rhodopirellula</taxon>
    </lineage>
</organism>
<dbReference type="AlphaFoldDB" id="M5U6B3"/>
<dbReference type="PROSITE" id="PS51257">
    <property type="entry name" value="PROKAR_LIPOPROTEIN"/>
    <property type="match status" value="1"/>
</dbReference>
<feature type="compositionally biased region" description="Acidic residues" evidence="4">
    <location>
        <begin position="452"/>
        <end position="466"/>
    </location>
</feature>
<dbReference type="InterPro" id="IPR058625">
    <property type="entry name" value="MdtA-like_BSH"/>
</dbReference>
<proteinExistence type="inferred from homology"/>
<comment type="subcellular location">
    <subcellularLocation>
        <location evidence="1">Cell envelope</location>
    </subcellularLocation>
</comment>
<dbReference type="PANTHER" id="PTHR30158:SF10">
    <property type="entry name" value="CATION EFFLUX PUMP"/>
    <property type="match status" value="1"/>
</dbReference>
<comment type="similarity">
    <text evidence="2">Belongs to the membrane fusion protein (MFP) (TC 8.A.1) family.</text>
</comment>
<evidence type="ECO:0000259" key="7">
    <source>
        <dbReference type="Pfam" id="PF25967"/>
    </source>
</evidence>
<dbReference type="Pfam" id="PF25917">
    <property type="entry name" value="BSH_RND"/>
    <property type="match status" value="1"/>
</dbReference>
<evidence type="ECO:0000313" key="8">
    <source>
        <dbReference type="EMBL" id="EMI53401.1"/>
    </source>
</evidence>
<accession>M5U6B3</accession>
<evidence type="ECO:0000259" key="6">
    <source>
        <dbReference type="Pfam" id="PF25944"/>
    </source>
</evidence>
<dbReference type="SUPFAM" id="SSF111369">
    <property type="entry name" value="HlyD-like secretion proteins"/>
    <property type="match status" value="2"/>
</dbReference>
<feature type="compositionally biased region" description="Low complexity" evidence="4">
    <location>
        <begin position="431"/>
        <end position="441"/>
    </location>
</feature>
<feature type="coiled-coil region" evidence="3">
    <location>
        <begin position="163"/>
        <end position="204"/>
    </location>
</feature>
<dbReference type="Gene3D" id="1.10.287.470">
    <property type="entry name" value="Helix hairpin bin"/>
    <property type="match status" value="1"/>
</dbReference>
<dbReference type="EMBL" id="ANOH01000357">
    <property type="protein sequence ID" value="EMI53401.1"/>
    <property type="molecule type" value="Genomic_DNA"/>
</dbReference>
<comment type="caution">
    <text evidence="8">The sequence shown here is derived from an EMBL/GenBank/DDBJ whole genome shotgun (WGS) entry which is preliminary data.</text>
</comment>
<dbReference type="Gene3D" id="2.40.30.170">
    <property type="match status" value="1"/>
</dbReference>
<evidence type="ECO:0000256" key="3">
    <source>
        <dbReference type="SAM" id="Coils"/>
    </source>
</evidence>
<name>M5U6B3_9BACT</name>
<dbReference type="Proteomes" id="UP000011885">
    <property type="component" value="Unassembled WGS sequence"/>
</dbReference>
<dbReference type="GO" id="GO:0030313">
    <property type="term" value="C:cell envelope"/>
    <property type="evidence" value="ECO:0007669"/>
    <property type="project" value="UniProtKB-SubCell"/>
</dbReference>
<evidence type="ECO:0000313" key="9">
    <source>
        <dbReference type="Proteomes" id="UP000011885"/>
    </source>
</evidence>
<sequence>MTIRYRTMQRIPFGHYGGLPLAIIASVLVGCQSAKNSYEPPPPPEVTVASPITKEVTPLMEENGMIEAVEEADVRARVQGFVESIEFRPGQQVKMGDVLFRIEKDQYQSIVNSAKATVDAAVASVEVAKAAVTRAEADALRTAQNLARERSMMEKQAGSQAQLDAAIAENDAAVAALKSAKANVQAAEAEQNRSEASLAQAELDLGYTEVKSPINGRISKTDVKMGNLVENGTKLATVVDHNAMFANFSVSDRKVLRMMEKARKKLRANEELSEPDWSSMQVYLKRETDESFGIEGVMDYVDQKGVDSATGTLGLRAVFENKHDKLFPGLFVSVRVPVGDPQEVMLLPEYAVLRDQRGQYCLVINDEQKVERADVTVSQVLSGWSVIESGVTLESTVVIDGQQRARPGIEVSATTETLQLSDDALMRGFTDDATSDSQSADAKPDETGADSADADDSGANDSDQEN</sequence>
<keyword evidence="3" id="KW-0175">Coiled coil</keyword>
<dbReference type="GO" id="GO:0022857">
    <property type="term" value="F:transmembrane transporter activity"/>
    <property type="evidence" value="ECO:0007669"/>
    <property type="project" value="InterPro"/>
</dbReference>
<dbReference type="NCBIfam" id="TIGR01730">
    <property type="entry name" value="RND_mfp"/>
    <property type="match status" value="1"/>
</dbReference>
<dbReference type="InterPro" id="IPR006143">
    <property type="entry name" value="RND_pump_MFP"/>
</dbReference>
<feature type="domain" description="Multidrug resistance protein MdtA-like beta-barrel" evidence="6">
    <location>
        <begin position="246"/>
        <end position="339"/>
    </location>
</feature>
<dbReference type="PANTHER" id="PTHR30158">
    <property type="entry name" value="ACRA/E-RELATED COMPONENT OF DRUG EFFLUX TRANSPORTER"/>
    <property type="match status" value="1"/>
</dbReference>
<dbReference type="InterPro" id="IPR058626">
    <property type="entry name" value="MdtA-like_b-barrel"/>
</dbReference>
<dbReference type="InterPro" id="IPR058627">
    <property type="entry name" value="MdtA-like_C"/>
</dbReference>
<evidence type="ECO:0000259" key="5">
    <source>
        <dbReference type="Pfam" id="PF25917"/>
    </source>
</evidence>
<dbReference type="Gene3D" id="2.40.50.100">
    <property type="match status" value="1"/>
</dbReference>
<gene>
    <name evidence="8" type="ORF">RSSM_05148</name>
</gene>
<evidence type="ECO:0000256" key="4">
    <source>
        <dbReference type="SAM" id="MobiDB-lite"/>
    </source>
</evidence>
<keyword evidence="9" id="KW-1185">Reference proteome</keyword>
<reference evidence="8 9" key="1">
    <citation type="journal article" date="2013" name="Mar. Genomics">
        <title>Expression of sulfatases in Rhodopirellula baltica and the diversity of sulfatases in the genus Rhodopirellula.</title>
        <authorList>
            <person name="Wegner C.E."/>
            <person name="Richter-Heitmann T."/>
            <person name="Klindworth A."/>
            <person name="Klockow C."/>
            <person name="Richter M."/>
            <person name="Achstetter T."/>
            <person name="Glockner F.O."/>
            <person name="Harder J."/>
        </authorList>
    </citation>
    <scope>NUCLEOTIDE SEQUENCE [LARGE SCALE GENOMIC DNA]</scope>
    <source>
        <strain evidence="8 9">SM41</strain>
    </source>
</reference>
<dbReference type="GO" id="GO:0046677">
    <property type="term" value="P:response to antibiotic"/>
    <property type="evidence" value="ECO:0007669"/>
    <property type="project" value="TreeGrafter"/>
</dbReference>
<evidence type="ECO:0000256" key="1">
    <source>
        <dbReference type="ARBA" id="ARBA00004196"/>
    </source>
</evidence>
<dbReference type="Gene3D" id="2.40.420.20">
    <property type="match status" value="1"/>
</dbReference>
<dbReference type="Pfam" id="PF25967">
    <property type="entry name" value="RND-MFP_C"/>
    <property type="match status" value="1"/>
</dbReference>
<feature type="region of interest" description="Disordered" evidence="4">
    <location>
        <begin position="427"/>
        <end position="466"/>
    </location>
</feature>
<protein>
    <submittedName>
        <fullName evidence="8">Efflux transporter RND family, MFP subunit</fullName>
    </submittedName>
</protein>
<feature type="domain" description="Multidrug resistance protein MdtA-like barrel-sandwich hybrid" evidence="5">
    <location>
        <begin position="71"/>
        <end position="240"/>
    </location>
</feature>
<dbReference type="GO" id="GO:0005886">
    <property type="term" value="C:plasma membrane"/>
    <property type="evidence" value="ECO:0007669"/>
    <property type="project" value="TreeGrafter"/>
</dbReference>
<dbReference type="Pfam" id="PF25944">
    <property type="entry name" value="Beta-barrel_RND"/>
    <property type="match status" value="1"/>
</dbReference>
<feature type="domain" description="Multidrug resistance protein MdtA-like C-terminal permuted SH3" evidence="7">
    <location>
        <begin position="344"/>
        <end position="404"/>
    </location>
</feature>
<evidence type="ECO:0000256" key="2">
    <source>
        <dbReference type="ARBA" id="ARBA00009477"/>
    </source>
</evidence>
<dbReference type="PATRIC" id="fig|1263870.3.peg.5446"/>